<dbReference type="SUPFAM" id="SSF75005">
    <property type="entry name" value="Arabinanase/levansucrase/invertase"/>
    <property type="match status" value="1"/>
</dbReference>
<dbReference type="PANTHER" id="PTHR43301:SF3">
    <property type="entry name" value="ARABINAN ENDO-1,5-ALPHA-L-ARABINOSIDASE A-RELATED"/>
    <property type="match status" value="1"/>
</dbReference>
<evidence type="ECO:0000256" key="7">
    <source>
        <dbReference type="PIRNR" id="PIRNR026534"/>
    </source>
</evidence>
<evidence type="ECO:0000256" key="2">
    <source>
        <dbReference type="ARBA" id="ARBA00004834"/>
    </source>
</evidence>
<comment type="pathway">
    <text evidence="2 7">Glycan metabolism; L-arabinan degradation.</text>
</comment>
<dbReference type="InterPro" id="IPR006710">
    <property type="entry name" value="Glyco_hydro_43"/>
</dbReference>
<accession>A0A067SQB6</accession>
<feature type="signal peptide" evidence="9">
    <location>
        <begin position="1"/>
        <end position="24"/>
    </location>
</feature>
<dbReference type="STRING" id="685588.A0A067SQB6"/>
<keyword evidence="6 7" id="KW-0326">Glycosidase</keyword>
<dbReference type="PANTHER" id="PTHR43301">
    <property type="entry name" value="ARABINAN ENDO-1,5-ALPHA-L-ARABINOSIDASE"/>
    <property type="match status" value="1"/>
</dbReference>
<proteinExistence type="inferred from homology"/>
<dbReference type="CDD" id="cd08998">
    <property type="entry name" value="GH43_Arb43a-like"/>
    <property type="match status" value="1"/>
</dbReference>
<dbReference type="InterPro" id="IPR016840">
    <property type="entry name" value="Glyco_hydro_43_endo_a_Ara-ase"/>
</dbReference>
<dbReference type="InterPro" id="IPR050727">
    <property type="entry name" value="GH43_arabinanases"/>
</dbReference>
<reference evidence="11" key="1">
    <citation type="journal article" date="2014" name="Proc. Natl. Acad. Sci. U.S.A.">
        <title>Extensive sampling of basidiomycete genomes demonstrates inadequacy of the white-rot/brown-rot paradigm for wood decay fungi.</title>
        <authorList>
            <person name="Riley R."/>
            <person name="Salamov A.A."/>
            <person name="Brown D.W."/>
            <person name="Nagy L.G."/>
            <person name="Floudas D."/>
            <person name="Held B.W."/>
            <person name="Levasseur A."/>
            <person name="Lombard V."/>
            <person name="Morin E."/>
            <person name="Otillar R."/>
            <person name="Lindquist E.A."/>
            <person name="Sun H."/>
            <person name="LaButti K.M."/>
            <person name="Schmutz J."/>
            <person name="Jabbour D."/>
            <person name="Luo H."/>
            <person name="Baker S.E."/>
            <person name="Pisabarro A.G."/>
            <person name="Walton J.D."/>
            <person name="Blanchette R.A."/>
            <person name="Henrissat B."/>
            <person name="Martin F."/>
            <person name="Cullen D."/>
            <person name="Hibbett D.S."/>
            <person name="Grigoriev I.V."/>
        </authorList>
    </citation>
    <scope>NUCLEOTIDE SEQUENCE [LARGE SCALE GENOMIC DNA]</scope>
    <source>
        <strain evidence="11">CBS 339.88</strain>
    </source>
</reference>
<keyword evidence="11" id="KW-1185">Reference proteome</keyword>
<gene>
    <name evidence="10" type="ORF">GALMADRAFT_74069</name>
</gene>
<dbReference type="PIRSF" id="PIRSF026534">
    <property type="entry name" value="Endo_alpha-L-arabinosidase"/>
    <property type="match status" value="1"/>
</dbReference>
<feature type="site" description="Important for catalytic activity, responsible for pKa modulation of the active site Glu and correct orientation of both the proton donor and substrate" evidence="8">
    <location>
        <position position="167"/>
    </location>
</feature>
<dbReference type="UniPathway" id="UPA00667"/>
<evidence type="ECO:0000313" key="10">
    <source>
        <dbReference type="EMBL" id="KDR72242.1"/>
    </source>
</evidence>
<dbReference type="Proteomes" id="UP000027222">
    <property type="component" value="Unassembled WGS sequence"/>
</dbReference>
<dbReference type="EC" id="3.2.1.99" evidence="4 7"/>
<evidence type="ECO:0000313" key="11">
    <source>
        <dbReference type="Proteomes" id="UP000027222"/>
    </source>
</evidence>
<dbReference type="HOGENOM" id="CLU_009397_5_1_1"/>
<evidence type="ECO:0000256" key="9">
    <source>
        <dbReference type="SAM" id="SignalP"/>
    </source>
</evidence>
<evidence type="ECO:0000256" key="6">
    <source>
        <dbReference type="ARBA" id="ARBA00023295"/>
    </source>
</evidence>
<evidence type="ECO:0000256" key="4">
    <source>
        <dbReference type="ARBA" id="ARBA00012586"/>
    </source>
</evidence>
<dbReference type="InterPro" id="IPR023296">
    <property type="entry name" value="Glyco_hydro_beta-prop_sf"/>
</dbReference>
<comment type="catalytic activity">
    <reaction evidence="1 7">
        <text>Endohydrolysis of (1-&gt;5)-alpha-arabinofuranosidic linkages in (1-&gt;5)-arabinans.</text>
        <dbReference type="EC" id="3.2.1.99"/>
    </reaction>
</comment>
<protein>
    <recommendedName>
        <fullName evidence="4 7">Arabinan endo-1,5-alpha-L-arabinosidase</fullName>
        <ecNumber evidence="4 7">3.2.1.99</ecNumber>
    </recommendedName>
</protein>
<name>A0A067SQB6_GALM3</name>
<feature type="chain" id="PRO_5001646105" description="Arabinan endo-1,5-alpha-L-arabinosidase" evidence="9">
    <location>
        <begin position="25"/>
        <end position="336"/>
    </location>
</feature>
<dbReference type="EMBL" id="KL142389">
    <property type="protein sequence ID" value="KDR72242.1"/>
    <property type="molecule type" value="Genomic_DNA"/>
</dbReference>
<dbReference type="GO" id="GO:0031222">
    <property type="term" value="P:arabinan catabolic process"/>
    <property type="evidence" value="ECO:0007669"/>
    <property type="project" value="UniProtKB-UniPathway"/>
</dbReference>
<comment type="similarity">
    <text evidence="3 7">Belongs to the glycosyl hydrolase 43 family.</text>
</comment>
<keyword evidence="5 7" id="KW-0378">Hydrolase</keyword>
<evidence type="ECO:0000256" key="5">
    <source>
        <dbReference type="ARBA" id="ARBA00022801"/>
    </source>
</evidence>
<dbReference type="Pfam" id="PF04616">
    <property type="entry name" value="Glyco_hydro_43"/>
    <property type="match status" value="1"/>
</dbReference>
<keyword evidence="9" id="KW-0732">Signal</keyword>
<evidence type="ECO:0000256" key="1">
    <source>
        <dbReference type="ARBA" id="ARBA00000375"/>
    </source>
</evidence>
<dbReference type="Gene3D" id="2.115.10.20">
    <property type="entry name" value="Glycosyl hydrolase domain, family 43"/>
    <property type="match status" value="1"/>
</dbReference>
<dbReference type="AlphaFoldDB" id="A0A067SQB6"/>
<dbReference type="GO" id="GO:0046558">
    <property type="term" value="F:arabinan endo-1,5-alpha-L-arabinosidase activity"/>
    <property type="evidence" value="ECO:0007669"/>
    <property type="project" value="UniProtKB-EC"/>
</dbReference>
<evidence type="ECO:0000256" key="8">
    <source>
        <dbReference type="PIRSR" id="PIRSR606710-2"/>
    </source>
</evidence>
<sequence>MRCVTLTSLVLGTLFSVVPSLALAAPTVSAREAAAAASYPAPITLKGSYSTHDPSALCKDSKGTYFMFSEGGMSTKTSTDRINWKDVGFVFTSAPWVLSYTGGVLDLWAPDCHYIDGKFHLYYAAATWGNLDLSAVFYATSTTGMPGSWTNHGQIISASHANYQAIDPTLIVDGSKWYLAFGSLLKGIFLLDPSTGLRSGSSITNIAQKSGVEEGAVIDSDPSVPLQSLVKVGSYYYLFVSVGSCCDGASSTYHVLVGRSKSITGPYLDESGTSMLSGGGTTILASHDSIHGPGGQSVFQDKDGWIIDYHYYPDSGDSLLGINHLDFSSGWPVVIA</sequence>
<organism evidence="10 11">
    <name type="scientific">Galerina marginata (strain CBS 339.88)</name>
    <dbReference type="NCBI Taxonomy" id="685588"/>
    <lineage>
        <taxon>Eukaryota</taxon>
        <taxon>Fungi</taxon>
        <taxon>Dikarya</taxon>
        <taxon>Basidiomycota</taxon>
        <taxon>Agaricomycotina</taxon>
        <taxon>Agaricomycetes</taxon>
        <taxon>Agaricomycetidae</taxon>
        <taxon>Agaricales</taxon>
        <taxon>Agaricineae</taxon>
        <taxon>Strophariaceae</taxon>
        <taxon>Galerina</taxon>
    </lineage>
</organism>
<evidence type="ECO:0000256" key="3">
    <source>
        <dbReference type="ARBA" id="ARBA00009865"/>
    </source>
</evidence>
<dbReference type="OrthoDB" id="195678at2759"/>